<keyword evidence="13" id="KW-1185">Reference proteome</keyword>
<evidence type="ECO:0000313" key="13">
    <source>
        <dbReference type="Proteomes" id="UP000032668"/>
    </source>
</evidence>
<feature type="binding site" evidence="10">
    <location>
        <begin position="175"/>
        <end position="176"/>
    </location>
    <ligand>
        <name>substrate</name>
    </ligand>
</feature>
<feature type="binding site" evidence="10">
    <location>
        <begin position="148"/>
        <end position="151"/>
    </location>
    <ligand>
        <name>substrate</name>
    </ligand>
</feature>
<dbReference type="InterPro" id="IPR002637">
    <property type="entry name" value="RdgB/HAM1"/>
</dbReference>
<evidence type="ECO:0000256" key="7">
    <source>
        <dbReference type="ARBA" id="ARBA00023080"/>
    </source>
</evidence>
<comment type="catalytic activity">
    <reaction evidence="10">
        <text>ITP + H2O = IMP + diphosphate + H(+)</text>
        <dbReference type="Rhea" id="RHEA:29399"/>
        <dbReference type="ChEBI" id="CHEBI:15377"/>
        <dbReference type="ChEBI" id="CHEBI:15378"/>
        <dbReference type="ChEBI" id="CHEBI:33019"/>
        <dbReference type="ChEBI" id="CHEBI:58053"/>
        <dbReference type="ChEBI" id="CHEBI:61402"/>
        <dbReference type="EC" id="3.6.1.66"/>
    </reaction>
</comment>
<evidence type="ECO:0000256" key="9">
    <source>
        <dbReference type="ARBA" id="ARBA00052017"/>
    </source>
</evidence>
<feature type="active site" description="Proton acceptor" evidence="10">
    <location>
        <position position="69"/>
    </location>
</feature>
<dbReference type="GO" id="GO:0009117">
    <property type="term" value="P:nucleotide metabolic process"/>
    <property type="evidence" value="ECO:0007669"/>
    <property type="project" value="UniProtKB-KW"/>
</dbReference>
<feature type="binding site" evidence="10">
    <location>
        <begin position="8"/>
        <end position="13"/>
    </location>
    <ligand>
        <name>substrate</name>
    </ligand>
</feature>
<dbReference type="InterPro" id="IPR020922">
    <property type="entry name" value="dITP/XTP_pyrophosphatase"/>
</dbReference>
<dbReference type="PANTHER" id="PTHR11067:SF9">
    <property type="entry name" value="INOSINE TRIPHOSPHATE PYROPHOSPHATASE"/>
    <property type="match status" value="1"/>
</dbReference>
<evidence type="ECO:0000256" key="4">
    <source>
        <dbReference type="ARBA" id="ARBA00022741"/>
    </source>
</evidence>
<feature type="binding site" evidence="10">
    <location>
        <position position="70"/>
    </location>
    <ligand>
        <name>substrate</name>
    </ligand>
</feature>
<evidence type="ECO:0000256" key="11">
    <source>
        <dbReference type="RuleBase" id="RU003781"/>
    </source>
</evidence>
<dbReference type="GO" id="GO:0009146">
    <property type="term" value="P:purine nucleoside triphosphate catabolic process"/>
    <property type="evidence" value="ECO:0007669"/>
    <property type="project" value="UniProtKB-UniRule"/>
</dbReference>
<dbReference type="GO" id="GO:0046872">
    <property type="term" value="F:metal ion binding"/>
    <property type="evidence" value="ECO:0007669"/>
    <property type="project" value="UniProtKB-KW"/>
</dbReference>
<reference evidence="12 13" key="1">
    <citation type="submission" date="2012-11" db="EMBL/GenBank/DDBJ databases">
        <title>Whole genome sequence of Acidocella aminolytica 101 = DSM 11237.</title>
        <authorList>
            <person name="Azuma Y."/>
            <person name="Higashiura N."/>
            <person name="Hirakawa H."/>
            <person name="Matsushita K."/>
        </authorList>
    </citation>
    <scope>NUCLEOTIDE SEQUENCE [LARGE SCALE GENOMIC DNA]</scope>
    <source>
        <strain evidence="13">101 / DSM 11237</strain>
    </source>
</reference>
<dbReference type="SUPFAM" id="SSF52972">
    <property type="entry name" value="ITPase-like"/>
    <property type="match status" value="1"/>
</dbReference>
<evidence type="ECO:0000256" key="8">
    <source>
        <dbReference type="ARBA" id="ARBA00051875"/>
    </source>
</evidence>
<keyword evidence="7 10" id="KW-0546">Nucleotide metabolism</keyword>
<evidence type="ECO:0000256" key="6">
    <source>
        <dbReference type="ARBA" id="ARBA00022842"/>
    </source>
</evidence>
<dbReference type="InterPro" id="IPR029001">
    <property type="entry name" value="ITPase-like_fam"/>
</dbReference>
<comment type="catalytic activity">
    <reaction evidence="8 10">
        <text>dITP + H2O = dIMP + diphosphate + H(+)</text>
        <dbReference type="Rhea" id="RHEA:28342"/>
        <dbReference type="ChEBI" id="CHEBI:15377"/>
        <dbReference type="ChEBI" id="CHEBI:15378"/>
        <dbReference type="ChEBI" id="CHEBI:33019"/>
        <dbReference type="ChEBI" id="CHEBI:61194"/>
        <dbReference type="ChEBI" id="CHEBI:61382"/>
        <dbReference type="EC" id="3.6.1.66"/>
    </reaction>
</comment>
<comment type="caution">
    <text evidence="12">The sequence shown here is derived from an EMBL/GenBank/DDBJ whole genome shotgun (WGS) entry which is preliminary data.</text>
</comment>
<evidence type="ECO:0000256" key="10">
    <source>
        <dbReference type="HAMAP-Rule" id="MF_01405"/>
    </source>
</evidence>
<comment type="subunit">
    <text evidence="2 10">Homodimer.</text>
</comment>
<protein>
    <recommendedName>
        <fullName evidence="10">dITP/XTP pyrophosphatase</fullName>
        <ecNumber evidence="10">3.6.1.66</ecNumber>
    </recommendedName>
    <alternativeName>
        <fullName evidence="10">Non-canonical purine NTP pyrophosphatase</fullName>
    </alternativeName>
    <alternativeName>
        <fullName evidence="10">Non-standard purine NTP pyrophosphatase</fullName>
    </alternativeName>
    <alternativeName>
        <fullName evidence="10">Nucleoside-triphosphate diphosphatase</fullName>
    </alternativeName>
    <alternativeName>
        <fullName evidence="10">Nucleoside-triphosphate pyrophosphatase</fullName>
        <shortName evidence="10">NTPase</shortName>
    </alternativeName>
</protein>
<dbReference type="NCBIfam" id="TIGR00042">
    <property type="entry name" value="RdgB/HAM1 family non-canonical purine NTP pyrophosphatase"/>
    <property type="match status" value="1"/>
</dbReference>
<dbReference type="FunFam" id="3.90.950.10:FF:000001">
    <property type="entry name" value="dITP/XTP pyrophosphatase"/>
    <property type="match status" value="1"/>
</dbReference>
<evidence type="ECO:0000256" key="2">
    <source>
        <dbReference type="ARBA" id="ARBA00011738"/>
    </source>
</evidence>
<dbReference type="Gene3D" id="3.90.950.10">
    <property type="match status" value="1"/>
</dbReference>
<dbReference type="GO" id="GO:0005829">
    <property type="term" value="C:cytosol"/>
    <property type="evidence" value="ECO:0007669"/>
    <property type="project" value="TreeGrafter"/>
</dbReference>
<comment type="caution">
    <text evidence="10">Lacks conserved residue(s) required for the propagation of feature annotation.</text>
</comment>
<organism evidence="12 13">
    <name type="scientific">Acidocella aminolytica 101 = DSM 11237</name>
    <dbReference type="NCBI Taxonomy" id="1120923"/>
    <lineage>
        <taxon>Bacteria</taxon>
        <taxon>Pseudomonadati</taxon>
        <taxon>Pseudomonadota</taxon>
        <taxon>Alphaproteobacteria</taxon>
        <taxon>Acetobacterales</taxon>
        <taxon>Acidocellaceae</taxon>
        <taxon>Acidocella</taxon>
    </lineage>
</organism>
<dbReference type="GO" id="GO:0035870">
    <property type="term" value="F:dITP diphosphatase activity"/>
    <property type="evidence" value="ECO:0007669"/>
    <property type="project" value="UniProtKB-UniRule"/>
</dbReference>
<dbReference type="EC" id="3.6.1.66" evidence="10"/>
<dbReference type="GO" id="GO:0036220">
    <property type="term" value="F:ITP diphosphatase activity"/>
    <property type="evidence" value="ECO:0007669"/>
    <property type="project" value="UniProtKB-UniRule"/>
</dbReference>
<dbReference type="AlphaFoldDB" id="A0A0D6PJL0"/>
<dbReference type="HAMAP" id="MF_01405">
    <property type="entry name" value="Non_canon_purine_NTPase"/>
    <property type="match status" value="1"/>
</dbReference>
<keyword evidence="4 10" id="KW-0547">Nucleotide-binding</keyword>
<evidence type="ECO:0000256" key="5">
    <source>
        <dbReference type="ARBA" id="ARBA00022801"/>
    </source>
</evidence>
<dbReference type="GO" id="GO:0017111">
    <property type="term" value="F:ribonucleoside triphosphate phosphatase activity"/>
    <property type="evidence" value="ECO:0007669"/>
    <property type="project" value="InterPro"/>
</dbReference>
<proteinExistence type="inferred from homology"/>
<comment type="function">
    <text evidence="10">Pyrophosphatase that catalyzes the hydrolysis of nucleoside triphosphates to their monophosphate derivatives, with a high preference for the non-canonical purine nucleotides XTP (xanthosine triphosphate), dITP (deoxyinosine triphosphate) and ITP. Seems to function as a house-cleaning enzyme that removes non-canonical purine nucleotides from the nucleotide pool, thus preventing their incorporation into DNA/RNA and avoiding chromosomal lesions.</text>
</comment>
<dbReference type="CDD" id="cd00515">
    <property type="entry name" value="HAM1"/>
    <property type="match status" value="1"/>
</dbReference>
<dbReference type="OrthoDB" id="9807456at2"/>
<dbReference type="EMBL" id="BANC01000064">
    <property type="protein sequence ID" value="GAN80984.1"/>
    <property type="molecule type" value="Genomic_DNA"/>
</dbReference>
<evidence type="ECO:0000256" key="1">
    <source>
        <dbReference type="ARBA" id="ARBA00008023"/>
    </source>
</evidence>
<accession>A0A0D6PJL0</accession>
<comment type="catalytic activity">
    <reaction evidence="9 10">
        <text>XTP + H2O = XMP + diphosphate + H(+)</text>
        <dbReference type="Rhea" id="RHEA:28610"/>
        <dbReference type="ChEBI" id="CHEBI:15377"/>
        <dbReference type="ChEBI" id="CHEBI:15378"/>
        <dbReference type="ChEBI" id="CHEBI:33019"/>
        <dbReference type="ChEBI" id="CHEBI:57464"/>
        <dbReference type="ChEBI" id="CHEBI:61314"/>
        <dbReference type="EC" id="3.6.1.66"/>
    </reaction>
</comment>
<dbReference type="Pfam" id="PF01725">
    <property type="entry name" value="Ham1p_like"/>
    <property type="match status" value="1"/>
</dbReference>
<feature type="binding site" evidence="10">
    <location>
        <position position="69"/>
    </location>
    <ligand>
        <name>Mg(2+)</name>
        <dbReference type="ChEBI" id="CHEBI:18420"/>
    </ligand>
</feature>
<evidence type="ECO:0000256" key="3">
    <source>
        <dbReference type="ARBA" id="ARBA00022723"/>
    </source>
</evidence>
<dbReference type="GO" id="GO:0000166">
    <property type="term" value="F:nucleotide binding"/>
    <property type="evidence" value="ECO:0007669"/>
    <property type="project" value="UniProtKB-KW"/>
</dbReference>
<feature type="binding site" evidence="10">
    <location>
        <position position="170"/>
    </location>
    <ligand>
        <name>substrate</name>
    </ligand>
</feature>
<gene>
    <name evidence="12" type="ORF">Aam_066_048</name>
</gene>
<comment type="cofactor">
    <cofactor evidence="10">
        <name>Mg(2+)</name>
        <dbReference type="ChEBI" id="CHEBI:18420"/>
    </cofactor>
    <text evidence="10">Binds 1 Mg(2+) ion per subunit.</text>
</comment>
<dbReference type="Proteomes" id="UP000032668">
    <property type="component" value="Unassembled WGS sequence"/>
</dbReference>
<keyword evidence="3 10" id="KW-0479">Metal-binding</keyword>
<name>A0A0D6PJL0_9PROT</name>
<dbReference type="RefSeq" id="WP_048879364.1">
    <property type="nucleotide sequence ID" value="NZ_BANC01000064.1"/>
</dbReference>
<sequence>MNKLVIASHNPGKLKEFLPLLTPLGYELTSSAALGLPEPSETARDFAGNARIKAVTAAKASGLPALADDSGLSVSALNGQPGVFSARYAADDYPAAFAKIIAAAKAKENWVAWFTCALCLAQPDGSTATYIGEVLGRIASEPRGEAGFGYDPIFIPNGYDRTFAEMGEAKEAISHRARAFEQVRAVLLAEAK</sequence>
<dbReference type="STRING" id="1120923.SAMN02746095_02789"/>
<evidence type="ECO:0000313" key="12">
    <source>
        <dbReference type="EMBL" id="GAN80984.1"/>
    </source>
</evidence>
<keyword evidence="5 10" id="KW-0378">Hydrolase</keyword>
<keyword evidence="6 10" id="KW-0460">Magnesium</keyword>
<comment type="similarity">
    <text evidence="1 10 11">Belongs to the HAM1 NTPase family.</text>
</comment>
<dbReference type="GO" id="GO:0036222">
    <property type="term" value="F:XTP diphosphatase activity"/>
    <property type="evidence" value="ECO:0007669"/>
    <property type="project" value="UniProtKB-UniRule"/>
</dbReference>
<dbReference type="PANTHER" id="PTHR11067">
    <property type="entry name" value="INOSINE TRIPHOSPHATE PYROPHOSPHATASE/HAM1 PROTEIN"/>
    <property type="match status" value="1"/>
</dbReference>